<accession>A0ABW3KX09</accession>
<protein>
    <submittedName>
        <fullName evidence="1">DUF2584 family protein</fullName>
    </submittedName>
</protein>
<reference evidence="2" key="1">
    <citation type="journal article" date="2019" name="Int. J. Syst. Evol. Microbiol.">
        <title>The Global Catalogue of Microorganisms (GCM) 10K type strain sequencing project: providing services to taxonomists for standard genome sequencing and annotation.</title>
        <authorList>
            <consortium name="The Broad Institute Genomics Platform"/>
            <consortium name="The Broad Institute Genome Sequencing Center for Infectious Disease"/>
            <person name="Wu L."/>
            <person name="Ma J."/>
        </authorList>
    </citation>
    <scope>NUCLEOTIDE SEQUENCE [LARGE SCALE GENOMIC DNA]</scope>
    <source>
        <strain evidence="2">CCUG 56607</strain>
    </source>
</reference>
<proteinExistence type="predicted"/>
<comment type="caution">
    <text evidence="1">The sequence shown here is derived from an EMBL/GenBank/DDBJ whole genome shotgun (WGS) entry which is preliminary data.</text>
</comment>
<dbReference type="EMBL" id="JBHTKL010000001">
    <property type="protein sequence ID" value="MFD1018412.1"/>
    <property type="molecule type" value="Genomic_DNA"/>
</dbReference>
<dbReference type="Pfam" id="PF10763">
    <property type="entry name" value="DUF2584"/>
    <property type="match status" value="1"/>
</dbReference>
<dbReference type="Gene3D" id="2.40.240.20">
    <property type="entry name" value="Hypothetical PUA domain-like, domain 1"/>
    <property type="match status" value="1"/>
</dbReference>
<dbReference type="InterPro" id="IPR019699">
    <property type="entry name" value="DUF2584"/>
</dbReference>
<evidence type="ECO:0000313" key="2">
    <source>
        <dbReference type="Proteomes" id="UP001596990"/>
    </source>
</evidence>
<organism evidence="1 2">
    <name type="scientific">Thalassobacillus hwangdonensis</name>
    <dbReference type="NCBI Taxonomy" id="546108"/>
    <lineage>
        <taxon>Bacteria</taxon>
        <taxon>Bacillati</taxon>
        <taxon>Bacillota</taxon>
        <taxon>Bacilli</taxon>
        <taxon>Bacillales</taxon>
        <taxon>Bacillaceae</taxon>
        <taxon>Thalassobacillus</taxon>
    </lineage>
</organism>
<dbReference type="InterPro" id="IPR015947">
    <property type="entry name" value="PUA-like_sf"/>
</dbReference>
<keyword evidence="2" id="KW-1185">Reference proteome</keyword>
<dbReference type="SUPFAM" id="SSF88697">
    <property type="entry name" value="PUA domain-like"/>
    <property type="match status" value="1"/>
</dbReference>
<evidence type="ECO:0000313" key="1">
    <source>
        <dbReference type="EMBL" id="MFD1018412.1"/>
    </source>
</evidence>
<name>A0ABW3KX09_9BACI</name>
<sequence>MSTPLSMEWKLLTGGKEKRIDVNDNIFEITFDGYMIFPMEEDIDIMRHKDSDQIGSARVVELTFKSGMTICKYQLISLYSVN</sequence>
<dbReference type="Proteomes" id="UP001596990">
    <property type="component" value="Unassembled WGS sequence"/>
</dbReference>
<dbReference type="RefSeq" id="WP_386056894.1">
    <property type="nucleotide sequence ID" value="NZ_JBHTKL010000001.1"/>
</dbReference>
<gene>
    <name evidence="1" type="ORF">ACFQ2J_04280</name>
</gene>